<keyword evidence="6" id="KW-0418">Kinase</keyword>
<dbReference type="EMBL" id="WTPW01001966">
    <property type="protein sequence ID" value="KAF0404632.1"/>
    <property type="molecule type" value="Genomic_DNA"/>
</dbReference>
<dbReference type="SUPFAM" id="SSF55785">
    <property type="entry name" value="PYP-like sensor domain (PAS domain)"/>
    <property type="match status" value="1"/>
</dbReference>
<dbReference type="PROSITE" id="PS50109">
    <property type="entry name" value="HIS_KIN"/>
    <property type="match status" value="1"/>
</dbReference>
<evidence type="ECO:0000256" key="3">
    <source>
        <dbReference type="SAM" id="SignalP"/>
    </source>
</evidence>
<evidence type="ECO:0000256" key="2">
    <source>
        <dbReference type="PROSITE-ProRule" id="PRU00169"/>
    </source>
</evidence>
<dbReference type="Pfam" id="PF00072">
    <property type="entry name" value="Response_reg"/>
    <property type="match status" value="1"/>
</dbReference>
<dbReference type="InterPro" id="IPR005467">
    <property type="entry name" value="His_kinase_dom"/>
</dbReference>
<evidence type="ECO:0000259" key="5">
    <source>
        <dbReference type="PROSITE" id="PS50110"/>
    </source>
</evidence>
<evidence type="ECO:0000313" key="7">
    <source>
        <dbReference type="Proteomes" id="UP000439903"/>
    </source>
</evidence>
<dbReference type="PANTHER" id="PTHR43547">
    <property type="entry name" value="TWO-COMPONENT HISTIDINE KINASE"/>
    <property type="match status" value="1"/>
</dbReference>
<dbReference type="SMART" id="SM00448">
    <property type="entry name" value="REC"/>
    <property type="match status" value="1"/>
</dbReference>
<dbReference type="CDD" id="cd17574">
    <property type="entry name" value="REC_OmpR"/>
    <property type="match status" value="1"/>
</dbReference>
<feature type="domain" description="Histidine kinase" evidence="4">
    <location>
        <begin position="399"/>
        <end position="484"/>
    </location>
</feature>
<feature type="chain" id="PRO_5034788436" evidence="3">
    <location>
        <begin position="25"/>
        <end position="792"/>
    </location>
</feature>
<dbReference type="SUPFAM" id="SSF55874">
    <property type="entry name" value="ATPase domain of HSP90 chaperone/DNA topoisomerase II/histidine kinase"/>
    <property type="match status" value="1"/>
</dbReference>
<dbReference type="InterPro" id="IPR003594">
    <property type="entry name" value="HATPase_dom"/>
</dbReference>
<feature type="modified residue" description="4-aspartylphosphate" evidence="2">
    <location>
        <position position="534"/>
    </location>
</feature>
<dbReference type="SUPFAM" id="SSF52172">
    <property type="entry name" value="CheY-like"/>
    <property type="match status" value="1"/>
</dbReference>
<organism evidence="6 7">
    <name type="scientific">Gigaspora margarita</name>
    <dbReference type="NCBI Taxonomy" id="4874"/>
    <lineage>
        <taxon>Eukaryota</taxon>
        <taxon>Fungi</taxon>
        <taxon>Fungi incertae sedis</taxon>
        <taxon>Mucoromycota</taxon>
        <taxon>Glomeromycotina</taxon>
        <taxon>Glomeromycetes</taxon>
        <taxon>Diversisporales</taxon>
        <taxon>Gigasporaceae</taxon>
        <taxon>Gigaspora</taxon>
    </lineage>
</organism>
<dbReference type="Pfam" id="PF08448">
    <property type="entry name" value="PAS_4"/>
    <property type="match status" value="1"/>
</dbReference>
<dbReference type="InterPro" id="IPR035965">
    <property type="entry name" value="PAS-like_dom_sf"/>
</dbReference>
<dbReference type="InterPro" id="IPR036890">
    <property type="entry name" value="HATPase_C_sf"/>
</dbReference>
<feature type="signal peptide" evidence="3">
    <location>
        <begin position="1"/>
        <end position="24"/>
    </location>
</feature>
<evidence type="ECO:0000259" key="4">
    <source>
        <dbReference type="PROSITE" id="PS50109"/>
    </source>
</evidence>
<keyword evidence="3" id="KW-0732">Signal</keyword>
<evidence type="ECO:0000313" key="6">
    <source>
        <dbReference type="EMBL" id="KAF0404632.1"/>
    </source>
</evidence>
<dbReference type="Gene3D" id="3.30.450.20">
    <property type="entry name" value="PAS domain"/>
    <property type="match status" value="1"/>
</dbReference>
<dbReference type="SMART" id="SM00387">
    <property type="entry name" value="HATPase_c"/>
    <property type="match status" value="1"/>
</dbReference>
<sequence length="792" mass="90825">MDLVAFNSFVIHLIAYMSLPLINGGDDIENEESKFINMVYNYDWSSTSLGPIEMWEPVLKHVTGSSKASHPPIVILINPPDWILLYNKAYVSILKTKHPDALGMRLQDVFPEYFEHRAKHELNNLIATGKGAYLNDESAFLYDGYKEEVFNHSTINPVFKSDGTICAVFCLVQEITQRVKTSRRLKTLDEFGHHISKVKSLESACHIITKVLSNNKDIPYTLIYLINHTLNTSSESLIAHLIATTFDYDMGRNIPDYFPKTHEIIDLTKDSNKNYDEYIELKRGVTTYSFLKCESWPIYLTLKERNHVKVLLNDGSRAILLSIKISRVLSVVLIYGINQLHTLDEKHMEFLQLVTNQINTFLQQAKSIEDEKERTKMLAELNYQKIVFFQGISHELKSSNAFKHTWKGQIDILLYLDYKENKKMIVLEVSDTGIGIPEIALSNIFQRFYRAESQGARSHEGTGIGLALVKELITLHGGDVAVSSVVLIVDDNNDMRDYLADLLREFDIYRARDGQDAIRVLKMLKKSPDLILSDIMMPNMDGYELLDVLRSDIKTLMIPVILLSAKACDVSKIKGLDKGADDYLIKPFSSRELVARIHANIELSLLRRKIFFQRYKQEDTKQLLFSITNMITGYYVFNNLIKNQDKVSVVKRKKKKKNMITGISKLDINEIFLYVAREVYRRLPCERISIIPNEQFNNNKIVVPGEKGSECLTPVINPFSEINDNNGNNSQTFTTLQEHLDKSSGVSISLDVYCDDVRKNVSELSVEVNLDYKNWGWIKAHRSPNSIWSDWK</sequence>
<dbReference type="Pfam" id="PF02518">
    <property type="entry name" value="HATPase_c"/>
    <property type="match status" value="1"/>
</dbReference>
<name>A0A8H4A265_GIGMA</name>
<dbReference type="AlphaFoldDB" id="A0A8H4A265"/>
<feature type="domain" description="Response regulatory" evidence="5">
    <location>
        <begin position="485"/>
        <end position="601"/>
    </location>
</feature>
<accession>A0A8H4A265</accession>
<dbReference type="Proteomes" id="UP000439903">
    <property type="component" value="Unassembled WGS sequence"/>
</dbReference>
<dbReference type="Gene3D" id="3.40.50.2300">
    <property type="match status" value="1"/>
</dbReference>
<protein>
    <submittedName>
        <fullName evidence="6">Protein-histidine kinase</fullName>
    </submittedName>
</protein>
<proteinExistence type="predicted"/>
<dbReference type="PROSITE" id="PS50110">
    <property type="entry name" value="RESPONSE_REGULATORY"/>
    <property type="match status" value="1"/>
</dbReference>
<dbReference type="InterPro" id="IPR001789">
    <property type="entry name" value="Sig_transdc_resp-reg_receiver"/>
</dbReference>
<keyword evidence="6" id="KW-0808">Transferase</keyword>
<dbReference type="InterPro" id="IPR011006">
    <property type="entry name" value="CheY-like_superfamily"/>
</dbReference>
<dbReference type="OrthoDB" id="2445866at2759"/>
<dbReference type="PRINTS" id="PR00344">
    <property type="entry name" value="BCTRLSENSOR"/>
</dbReference>
<dbReference type="InterPro" id="IPR004358">
    <property type="entry name" value="Sig_transdc_His_kin-like_C"/>
</dbReference>
<gene>
    <name evidence="6" type="ORF">F8M41_009035</name>
</gene>
<reference evidence="6 7" key="1">
    <citation type="journal article" date="2019" name="Environ. Microbiol.">
        <title>At the nexus of three kingdoms: the genome of the mycorrhizal fungus Gigaspora margarita provides insights into plant, endobacterial and fungal interactions.</title>
        <authorList>
            <person name="Venice F."/>
            <person name="Ghignone S."/>
            <person name="Salvioli di Fossalunga A."/>
            <person name="Amselem J."/>
            <person name="Novero M."/>
            <person name="Xianan X."/>
            <person name="Sedzielewska Toro K."/>
            <person name="Morin E."/>
            <person name="Lipzen A."/>
            <person name="Grigoriev I.V."/>
            <person name="Henrissat B."/>
            <person name="Martin F.M."/>
            <person name="Bonfante P."/>
        </authorList>
    </citation>
    <scope>NUCLEOTIDE SEQUENCE [LARGE SCALE GENOMIC DNA]</scope>
    <source>
        <strain evidence="6 7">BEG34</strain>
    </source>
</reference>
<keyword evidence="1 2" id="KW-0597">Phosphoprotein</keyword>
<dbReference type="PANTHER" id="PTHR43547:SF2">
    <property type="entry name" value="HYBRID SIGNAL TRANSDUCTION HISTIDINE KINASE C"/>
    <property type="match status" value="1"/>
</dbReference>
<comment type="caution">
    <text evidence="6">The sequence shown here is derived from an EMBL/GenBank/DDBJ whole genome shotgun (WGS) entry which is preliminary data.</text>
</comment>
<evidence type="ECO:0000256" key="1">
    <source>
        <dbReference type="ARBA" id="ARBA00022553"/>
    </source>
</evidence>
<dbReference type="GO" id="GO:0000155">
    <property type="term" value="F:phosphorelay sensor kinase activity"/>
    <property type="evidence" value="ECO:0007669"/>
    <property type="project" value="TreeGrafter"/>
</dbReference>
<dbReference type="InterPro" id="IPR013656">
    <property type="entry name" value="PAS_4"/>
</dbReference>
<dbReference type="Gene3D" id="3.30.565.10">
    <property type="entry name" value="Histidine kinase-like ATPase, C-terminal domain"/>
    <property type="match status" value="1"/>
</dbReference>
<keyword evidence="7" id="KW-1185">Reference proteome</keyword>